<evidence type="ECO:0000313" key="2">
    <source>
        <dbReference type="WBParaSite" id="EEL_0000770401-mRNA-1"/>
    </source>
</evidence>
<sequence>MTKSTQWEEWSKWTECKDEERTRFRACVQTEITDDTISGDIDFTDTANIDNLLPTLCEVKKIETERQLCFTAKKSKNGNQKFINPNPFMIEEEITAFYLKRPKINPESVEVVKIYRD</sequence>
<dbReference type="Proteomes" id="UP000050640">
    <property type="component" value="Unplaced"/>
</dbReference>
<reference evidence="2" key="1">
    <citation type="submission" date="2017-02" db="UniProtKB">
        <authorList>
            <consortium name="WormBaseParasite"/>
        </authorList>
    </citation>
    <scope>IDENTIFICATION</scope>
</reference>
<accession>A0A0R3RZF0</accession>
<keyword evidence="1" id="KW-1185">Reference proteome</keyword>
<proteinExistence type="predicted"/>
<name>A0A0R3RZF0_9BILA</name>
<evidence type="ECO:0000313" key="1">
    <source>
        <dbReference type="Proteomes" id="UP000050640"/>
    </source>
</evidence>
<dbReference type="AlphaFoldDB" id="A0A0R3RZF0"/>
<organism evidence="1 2">
    <name type="scientific">Elaeophora elaphi</name>
    <dbReference type="NCBI Taxonomy" id="1147741"/>
    <lineage>
        <taxon>Eukaryota</taxon>
        <taxon>Metazoa</taxon>
        <taxon>Ecdysozoa</taxon>
        <taxon>Nematoda</taxon>
        <taxon>Chromadorea</taxon>
        <taxon>Rhabditida</taxon>
        <taxon>Spirurina</taxon>
        <taxon>Spiruromorpha</taxon>
        <taxon>Filarioidea</taxon>
        <taxon>Onchocercidae</taxon>
        <taxon>Elaeophora</taxon>
    </lineage>
</organism>
<dbReference type="WBParaSite" id="EEL_0000770401-mRNA-1">
    <property type="protein sequence ID" value="EEL_0000770401-mRNA-1"/>
    <property type="gene ID" value="EEL_0000770401"/>
</dbReference>
<protein>
    <submittedName>
        <fullName evidence="2">SHSP domain-containing protein</fullName>
    </submittedName>
</protein>